<reference evidence="2" key="1">
    <citation type="submission" date="2023-10" db="EMBL/GenBank/DDBJ databases">
        <authorList>
            <person name="Chen Y."/>
            <person name="Shah S."/>
            <person name="Dougan E. K."/>
            <person name="Thang M."/>
            <person name="Chan C."/>
        </authorList>
    </citation>
    <scope>NUCLEOTIDE SEQUENCE [LARGE SCALE GENOMIC DNA]</scope>
</reference>
<evidence type="ECO:0008006" key="4">
    <source>
        <dbReference type="Google" id="ProtNLM"/>
    </source>
</evidence>
<gene>
    <name evidence="2" type="ORF">PCOR1329_LOCUS12791</name>
</gene>
<dbReference type="EMBL" id="CAUYUJ010003758">
    <property type="protein sequence ID" value="CAK0806634.1"/>
    <property type="molecule type" value="Genomic_DNA"/>
</dbReference>
<keyword evidence="3" id="KW-1185">Reference proteome</keyword>
<evidence type="ECO:0000256" key="1">
    <source>
        <dbReference type="SAM" id="MobiDB-lite"/>
    </source>
</evidence>
<feature type="compositionally biased region" description="Low complexity" evidence="1">
    <location>
        <begin position="127"/>
        <end position="137"/>
    </location>
</feature>
<accession>A0ABN9QKN4</accession>
<protein>
    <recommendedName>
        <fullName evidence="4">Apple domain-containing protein</fullName>
    </recommendedName>
</protein>
<feature type="region of interest" description="Disordered" evidence="1">
    <location>
        <begin position="82"/>
        <end position="206"/>
    </location>
</feature>
<evidence type="ECO:0000313" key="3">
    <source>
        <dbReference type="Proteomes" id="UP001189429"/>
    </source>
</evidence>
<proteinExistence type="predicted"/>
<name>A0ABN9QKN4_9DINO</name>
<comment type="caution">
    <text evidence="2">The sequence shown here is derived from an EMBL/GenBank/DDBJ whole genome shotgun (WGS) entry which is preliminary data.</text>
</comment>
<feature type="compositionally biased region" description="Basic residues" evidence="1">
    <location>
        <begin position="138"/>
        <end position="148"/>
    </location>
</feature>
<organism evidence="2 3">
    <name type="scientific">Prorocentrum cordatum</name>
    <dbReference type="NCBI Taxonomy" id="2364126"/>
    <lineage>
        <taxon>Eukaryota</taxon>
        <taxon>Sar</taxon>
        <taxon>Alveolata</taxon>
        <taxon>Dinophyceae</taxon>
        <taxon>Prorocentrales</taxon>
        <taxon>Prorocentraceae</taxon>
        <taxon>Prorocentrum</taxon>
    </lineage>
</organism>
<dbReference type="Proteomes" id="UP001189429">
    <property type="component" value="Unassembled WGS sequence"/>
</dbReference>
<sequence>MTMDSCVEKCAGNDQCGKISFSALTGSCLLHRGDGSESEGIAAGWVSRSVPCGSNETEALPGSAATLRQWSATEAWVDRLGVPRRAPPRRPRYPAWRRQLRSQPSLGPFGSAAEGGRPGATGRRGRTMAARRGAWGCRRGRRPPRTPRPRSSAPCADEGRGRARRPRPAPALGDGDDWAGGGTRRGGENRGPTSTGGLGSRGRASSCRFYAQGPSQIELARDVGRLGRELRARSFHDVGARALTVRQRS</sequence>
<evidence type="ECO:0000313" key="2">
    <source>
        <dbReference type="EMBL" id="CAK0806634.1"/>
    </source>
</evidence>